<protein>
    <submittedName>
        <fullName evidence="8">Lipopolysaccharide biosynthesis protein</fullName>
    </submittedName>
</protein>
<dbReference type="Proteomes" id="UP000574067">
    <property type="component" value="Unassembled WGS sequence"/>
</dbReference>
<dbReference type="EMBL" id="JABBFW010000005">
    <property type="protein sequence ID" value="NML15071.1"/>
    <property type="molecule type" value="Genomic_DNA"/>
</dbReference>
<evidence type="ECO:0000259" key="7">
    <source>
        <dbReference type="Pfam" id="PF02706"/>
    </source>
</evidence>
<keyword evidence="4 6" id="KW-1133">Transmembrane helix</keyword>
<reference evidence="8 9" key="1">
    <citation type="submission" date="2020-04" db="EMBL/GenBank/DDBJ databases">
        <title>Azohydromonas sp. isolated from soil.</title>
        <authorList>
            <person name="Dahal R.H."/>
        </authorList>
    </citation>
    <scope>NUCLEOTIDE SEQUENCE [LARGE SCALE GENOMIC DNA]</scope>
    <source>
        <strain evidence="8 9">G-1-1-14</strain>
    </source>
</reference>
<organism evidence="8 9">
    <name type="scientific">Azohydromonas caseinilytica</name>
    <dbReference type="NCBI Taxonomy" id="2728836"/>
    <lineage>
        <taxon>Bacteria</taxon>
        <taxon>Pseudomonadati</taxon>
        <taxon>Pseudomonadota</taxon>
        <taxon>Betaproteobacteria</taxon>
        <taxon>Burkholderiales</taxon>
        <taxon>Sphaerotilaceae</taxon>
        <taxon>Azohydromonas</taxon>
    </lineage>
</organism>
<dbReference type="InterPro" id="IPR003856">
    <property type="entry name" value="LPS_length_determ_N"/>
</dbReference>
<evidence type="ECO:0000256" key="1">
    <source>
        <dbReference type="ARBA" id="ARBA00004651"/>
    </source>
</evidence>
<comment type="caution">
    <text evidence="8">The sequence shown here is derived from an EMBL/GenBank/DDBJ whole genome shotgun (WGS) entry which is preliminary data.</text>
</comment>
<gene>
    <name evidence="8" type="ORF">HHL10_08785</name>
</gene>
<feature type="transmembrane region" description="Helical" evidence="6">
    <location>
        <begin position="334"/>
        <end position="357"/>
    </location>
</feature>
<keyword evidence="2" id="KW-1003">Cell membrane</keyword>
<name>A0A848FAU0_9BURK</name>
<evidence type="ECO:0000256" key="3">
    <source>
        <dbReference type="ARBA" id="ARBA00022692"/>
    </source>
</evidence>
<dbReference type="GO" id="GO:0005886">
    <property type="term" value="C:plasma membrane"/>
    <property type="evidence" value="ECO:0007669"/>
    <property type="project" value="UniProtKB-SubCell"/>
</dbReference>
<evidence type="ECO:0000256" key="4">
    <source>
        <dbReference type="ARBA" id="ARBA00022989"/>
    </source>
</evidence>
<dbReference type="PANTHER" id="PTHR32309">
    <property type="entry name" value="TYROSINE-PROTEIN KINASE"/>
    <property type="match status" value="1"/>
</dbReference>
<feature type="transmembrane region" description="Helical" evidence="6">
    <location>
        <begin position="64"/>
        <end position="84"/>
    </location>
</feature>
<dbReference type="InterPro" id="IPR050445">
    <property type="entry name" value="Bact_polysacc_biosynth/exp"/>
</dbReference>
<dbReference type="AlphaFoldDB" id="A0A848FAU0"/>
<evidence type="ECO:0000256" key="5">
    <source>
        <dbReference type="ARBA" id="ARBA00023136"/>
    </source>
</evidence>
<evidence type="ECO:0000313" key="9">
    <source>
        <dbReference type="Proteomes" id="UP000574067"/>
    </source>
</evidence>
<feature type="transmembrane region" description="Helical" evidence="6">
    <location>
        <begin position="25"/>
        <end position="44"/>
    </location>
</feature>
<comment type="subcellular location">
    <subcellularLocation>
        <location evidence="1">Cell membrane</location>
        <topology evidence="1">Multi-pass membrane protein</topology>
    </subcellularLocation>
</comment>
<keyword evidence="5 6" id="KW-0472">Membrane</keyword>
<evidence type="ECO:0000256" key="2">
    <source>
        <dbReference type="ARBA" id="ARBA00022475"/>
    </source>
</evidence>
<dbReference type="Pfam" id="PF02706">
    <property type="entry name" value="Wzz"/>
    <property type="match status" value="1"/>
</dbReference>
<keyword evidence="3 6" id="KW-0812">Transmembrane</keyword>
<keyword evidence="9" id="KW-1185">Reference proteome</keyword>
<dbReference type="PANTHER" id="PTHR32309:SF13">
    <property type="entry name" value="FERRIC ENTEROBACTIN TRANSPORT PROTEIN FEPE"/>
    <property type="match status" value="1"/>
</dbReference>
<accession>A0A848FAU0</accession>
<feature type="domain" description="Polysaccharide chain length determinant N-terminal" evidence="7">
    <location>
        <begin position="10"/>
        <end position="106"/>
    </location>
</feature>
<evidence type="ECO:0000256" key="6">
    <source>
        <dbReference type="SAM" id="Phobius"/>
    </source>
</evidence>
<sequence>MYEANDDEGIGLLDIAVPMVQHLRLLIAGPLVVGLLALGLSFLITPTFTAKTVFMPPAQQQSSAAAALGSLGALAGGLGSLAGIKNMSDQYVGLMQSTTVADRIIERFKLMEVYDVEYRQDARKQLANNVRIGVGKKDGLISVEVDDHDPQRAAEMANQHVVELRALSSGLAISEAQQRRAFFEEQLQQVRGSLTRAQQALEGSGINPGALKIEPQAAAEGYVALRAEATATEVRLQAMRRSLADNAPEVQQALAKLSALRGQLARLEANTSQQGGDANYVSKYREFKYQEALFDIMAKQYELARVDESREGTLIQVVDPATPPERKSAPKKGLIAVATTFITFLLLAGFVVVRHFWRRSAADPDKAEKLMQLRAALHRS</sequence>
<evidence type="ECO:0000313" key="8">
    <source>
        <dbReference type="EMBL" id="NML15071.1"/>
    </source>
</evidence>
<proteinExistence type="predicted"/>
<dbReference type="GO" id="GO:0004713">
    <property type="term" value="F:protein tyrosine kinase activity"/>
    <property type="evidence" value="ECO:0007669"/>
    <property type="project" value="TreeGrafter"/>
</dbReference>